<protein>
    <recommendedName>
        <fullName evidence="4">Integral membrane protein</fullName>
    </recommendedName>
</protein>
<organism evidence="2 3">
    <name type="scientific">Streptomyces canus</name>
    <dbReference type="NCBI Taxonomy" id="58343"/>
    <lineage>
        <taxon>Bacteria</taxon>
        <taxon>Bacillati</taxon>
        <taxon>Actinomycetota</taxon>
        <taxon>Actinomycetes</taxon>
        <taxon>Kitasatosporales</taxon>
        <taxon>Streptomycetaceae</taxon>
        <taxon>Streptomyces</taxon>
        <taxon>Streptomyces aurantiacus group</taxon>
    </lineage>
</organism>
<accession>A0AAW8FTQ0</accession>
<dbReference type="EMBL" id="JAUSZV010000005">
    <property type="protein sequence ID" value="MDQ0912800.1"/>
    <property type="molecule type" value="Genomic_DNA"/>
</dbReference>
<keyword evidence="1" id="KW-1133">Transmembrane helix</keyword>
<keyword evidence="1" id="KW-0472">Membrane</keyword>
<keyword evidence="1" id="KW-0812">Transmembrane</keyword>
<gene>
    <name evidence="2" type="ORF">QFZ22_008785</name>
</gene>
<sequence>MCWSATADLVAGTAVASVGAVCVVRTRRAGDLPLATLPLLLGAHQLVEAQIWRTGGGTGAATVAWAVIALPVLAVWVPVGVWCAVPRRTGRRVTAVVAVGAVTAAFLAHTLVTRPVRAEVRGHTMAYVIGLPHAELLVVGYLIATVGALLLSGDRRLTGLGILTGAGALMCWLLWRLEFVSTWCALAAVCSVVLYGWVRTRPLPRPVLPAWDARH</sequence>
<evidence type="ECO:0000256" key="1">
    <source>
        <dbReference type="SAM" id="Phobius"/>
    </source>
</evidence>
<dbReference type="InterPro" id="IPR046737">
    <property type="entry name" value="DUF6629"/>
</dbReference>
<dbReference type="AlphaFoldDB" id="A0AAW8FTQ0"/>
<feature type="transmembrane region" description="Helical" evidence="1">
    <location>
        <begin position="181"/>
        <end position="198"/>
    </location>
</feature>
<feature type="transmembrane region" description="Helical" evidence="1">
    <location>
        <begin position="63"/>
        <end position="85"/>
    </location>
</feature>
<feature type="transmembrane region" description="Helical" evidence="1">
    <location>
        <begin position="92"/>
        <end position="112"/>
    </location>
</feature>
<name>A0AAW8FTQ0_9ACTN</name>
<comment type="caution">
    <text evidence="2">The sequence shown here is derived from an EMBL/GenBank/DDBJ whole genome shotgun (WGS) entry which is preliminary data.</text>
</comment>
<proteinExistence type="predicted"/>
<dbReference type="RefSeq" id="WP_306985460.1">
    <property type="nucleotide sequence ID" value="NZ_JAUSZV010000005.1"/>
</dbReference>
<reference evidence="2" key="1">
    <citation type="submission" date="2023-07" db="EMBL/GenBank/DDBJ databases">
        <title>Comparative genomics of wheat-associated soil bacteria to identify genetic determinants of phenazine resistance.</title>
        <authorList>
            <person name="Mouncey N."/>
        </authorList>
    </citation>
    <scope>NUCLEOTIDE SEQUENCE</scope>
    <source>
        <strain evidence="2">V4I22</strain>
    </source>
</reference>
<feature type="transmembrane region" description="Helical" evidence="1">
    <location>
        <begin position="124"/>
        <end position="150"/>
    </location>
</feature>
<dbReference type="Pfam" id="PF20334">
    <property type="entry name" value="DUF6629"/>
    <property type="match status" value="1"/>
</dbReference>
<evidence type="ECO:0008006" key="4">
    <source>
        <dbReference type="Google" id="ProtNLM"/>
    </source>
</evidence>
<evidence type="ECO:0000313" key="3">
    <source>
        <dbReference type="Proteomes" id="UP001234216"/>
    </source>
</evidence>
<evidence type="ECO:0000313" key="2">
    <source>
        <dbReference type="EMBL" id="MDQ0912800.1"/>
    </source>
</evidence>
<feature type="transmembrane region" description="Helical" evidence="1">
    <location>
        <begin position="157"/>
        <end position="175"/>
    </location>
</feature>
<dbReference type="Proteomes" id="UP001234216">
    <property type="component" value="Unassembled WGS sequence"/>
</dbReference>